<dbReference type="EMBL" id="CADCWN010000333">
    <property type="protein sequence ID" value="CAA9587680.1"/>
    <property type="molecule type" value="Genomic_DNA"/>
</dbReference>
<proteinExistence type="predicted"/>
<protein>
    <submittedName>
        <fullName evidence="1">Uncharacterized protein</fullName>
    </submittedName>
</protein>
<gene>
    <name evidence="1" type="ORF">AVDCRST_MAG18-4185</name>
</gene>
<organism evidence="1">
    <name type="scientific">uncultured Thermomicrobiales bacterium</name>
    <dbReference type="NCBI Taxonomy" id="1645740"/>
    <lineage>
        <taxon>Bacteria</taxon>
        <taxon>Pseudomonadati</taxon>
        <taxon>Thermomicrobiota</taxon>
        <taxon>Thermomicrobia</taxon>
        <taxon>Thermomicrobiales</taxon>
        <taxon>environmental samples</taxon>
    </lineage>
</organism>
<reference evidence="1" key="1">
    <citation type="submission" date="2020-02" db="EMBL/GenBank/DDBJ databases">
        <authorList>
            <person name="Meier V. D."/>
        </authorList>
    </citation>
    <scope>NUCLEOTIDE SEQUENCE</scope>
    <source>
        <strain evidence="1">AVDCRST_MAG18</strain>
    </source>
</reference>
<feature type="non-terminal residue" evidence="1">
    <location>
        <position position="1"/>
    </location>
</feature>
<accession>A0A6J4VTI1</accession>
<name>A0A6J4VTI1_9BACT</name>
<dbReference type="AlphaFoldDB" id="A0A6J4VTI1"/>
<feature type="non-terminal residue" evidence="1">
    <location>
        <position position="44"/>
    </location>
</feature>
<evidence type="ECO:0000313" key="1">
    <source>
        <dbReference type="EMBL" id="CAA9587680.1"/>
    </source>
</evidence>
<sequence length="44" mass="4935">GHDRAEPSRRGISNLSAVHYGIGQRRSPLLPASYPRYGARARRM</sequence>